<evidence type="ECO:0000313" key="7">
    <source>
        <dbReference type="EMBL" id="MDT8898450.1"/>
    </source>
</evidence>
<name>A0ABU3NPZ2_9CHLR</name>
<feature type="domain" description="Rieske" evidence="6">
    <location>
        <begin position="6"/>
        <end position="112"/>
    </location>
</feature>
<keyword evidence="5" id="KW-0411">Iron-sulfur</keyword>
<dbReference type="GO" id="GO:0051213">
    <property type="term" value="F:dioxygenase activity"/>
    <property type="evidence" value="ECO:0007669"/>
    <property type="project" value="UniProtKB-KW"/>
</dbReference>
<keyword evidence="7" id="KW-0223">Dioxygenase</keyword>
<keyword evidence="3 7" id="KW-0560">Oxidoreductase</keyword>
<comment type="caution">
    <text evidence="7">The sequence shown here is derived from an EMBL/GenBank/DDBJ whole genome shotgun (WGS) entry which is preliminary data.</text>
</comment>
<evidence type="ECO:0000256" key="2">
    <source>
        <dbReference type="ARBA" id="ARBA00022723"/>
    </source>
</evidence>
<dbReference type="RefSeq" id="WP_315625109.1">
    <property type="nucleotide sequence ID" value="NZ_JAUHMF010000002.1"/>
</dbReference>
<dbReference type="InterPro" id="IPR050584">
    <property type="entry name" value="Cholesterol_7-desaturase"/>
</dbReference>
<dbReference type="Pfam" id="PF19112">
    <property type="entry name" value="VanA_C"/>
    <property type="match status" value="1"/>
</dbReference>
<dbReference type="PANTHER" id="PTHR21266">
    <property type="entry name" value="IRON-SULFUR DOMAIN CONTAINING PROTEIN"/>
    <property type="match status" value="1"/>
</dbReference>
<dbReference type="CDD" id="cd03469">
    <property type="entry name" value="Rieske_RO_Alpha_N"/>
    <property type="match status" value="1"/>
</dbReference>
<keyword evidence="1" id="KW-0001">2Fe-2S</keyword>
<dbReference type="InterPro" id="IPR036922">
    <property type="entry name" value="Rieske_2Fe-2S_sf"/>
</dbReference>
<evidence type="ECO:0000256" key="3">
    <source>
        <dbReference type="ARBA" id="ARBA00023002"/>
    </source>
</evidence>
<keyword evidence="2" id="KW-0479">Metal-binding</keyword>
<gene>
    <name evidence="7" type="ORF">QYE77_09235</name>
</gene>
<reference evidence="7 8" key="1">
    <citation type="submission" date="2023-07" db="EMBL/GenBank/DDBJ databases">
        <title>Novel species of Thermanaerothrix with wide hydrolytic capabilities.</title>
        <authorList>
            <person name="Zayulina K.S."/>
            <person name="Podosokorskaya O.A."/>
            <person name="Elcheninov A.G."/>
        </authorList>
    </citation>
    <scope>NUCLEOTIDE SEQUENCE [LARGE SCALE GENOMIC DNA]</scope>
    <source>
        <strain evidence="7 8">4228-RoL</strain>
    </source>
</reference>
<dbReference type="Pfam" id="PF00355">
    <property type="entry name" value="Rieske"/>
    <property type="match status" value="1"/>
</dbReference>
<protein>
    <submittedName>
        <fullName evidence="7">Aromatic ring-hydroxylating dioxygenase subunit alpha</fullName>
        <ecNumber evidence="7">1.14.13.-</ecNumber>
    </submittedName>
</protein>
<keyword evidence="4" id="KW-0408">Iron</keyword>
<dbReference type="SUPFAM" id="SSF55961">
    <property type="entry name" value="Bet v1-like"/>
    <property type="match status" value="1"/>
</dbReference>
<dbReference type="EMBL" id="JAUHMF010000002">
    <property type="protein sequence ID" value="MDT8898450.1"/>
    <property type="molecule type" value="Genomic_DNA"/>
</dbReference>
<dbReference type="InterPro" id="IPR044043">
    <property type="entry name" value="VanA_C_cat"/>
</dbReference>
<dbReference type="Proteomes" id="UP001254165">
    <property type="component" value="Unassembled WGS sequence"/>
</dbReference>
<evidence type="ECO:0000259" key="6">
    <source>
        <dbReference type="PROSITE" id="PS51296"/>
    </source>
</evidence>
<dbReference type="PROSITE" id="PS51296">
    <property type="entry name" value="RIESKE"/>
    <property type="match status" value="1"/>
</dbReference>
<dbReference type="SUPFAM" id="SSF50022">
    <property type="entry name" value="ISP domain"/>
    <property type="match status" value="1"/>
</dbReference>
<accession>A0ABU3NPZ2</accession>
<dbReference type="Gene3D" id="2.102.10.10">
    <property type="entry name" value="Rieske [2Fe-2S] iron-sulphur domain"/>
    <property type="match status" value="1"/>
</dbReference>
<evidence type="ECO:0000256" key="4">
    <source>
        <dbReference type="ARBA" id="ARBA00023004"/>
    </source>
</evidence>
<dbReference type="InterPro" id="IPR017941">
    <property type="entry name" value="Rieske_2Fe-2S"/>
</dbReference>
<evidence type="ECO:0000256" key="1">
    <source>
        <dbReference type="ARBA" id="ARBA00022714"/>
    </source>
</evidence>
<dbReference type="EC" id="1.14.13.-" evidence="7"/>
<dbReference type="Gene3D" id="3.90.380.10">
    <property type="entry name" value="Naphthalene 1,2-dioxygenase Alpha Subunit, Chain A, domain 1"/>
    <property type="match status" value="1"/>
</dbReference>
<keyword evidence="8" id="KW-1185">Reference proteome</keyword>
<organism evidence="7 8">
    <name type="scientific">Thermanaerothrix solaris</name>
    <dbReference type="NCBI Taxonomy" id="3058434"/>
    <lineage>
        <taxon>Bacteria</taxon>
        <taxon>Bacillati</taxon>
        <taxon>Chloroflexota</taxon>
        <taxon>Anaerolineae</taxon>
        <taxon>Anaerolineales</taxon>
        <taxon>Anaerolineaceae</taxon>
        <taxon>Thermanaerothrix</taxon>
    </lineage>
</organism>
<dbReference type="PANTHER" id="PTHR21266:SF59">
    <property type="entry name" value="BLR4922 PROTEIN"/>
    <property type="match status" value="1"/>
</dbReference>
<sequence length="333" mass="38875">MIRDHWYVVLESKDVPAGKAVGVKRLGEDLVFWRTRAGQVVCMYDRCPHLSARLSQGHIQPQDYLACPFHGFEFDPGGRCRYVPALGRNTDPPKILQVPTYPTYEAHGLIWIWWGEPRENLTPPAWFDIGPEFSYCGYQDVWPVHYSRMIENQLDVMHLPFVHYNTIGRGQRVVVDGPLVREEGDKLQVWVFNRRDDGTPPRRAAELPAPTRPPFLEFLFPNLWQNRISEDVRIVVAFVPVDEENARMILRFYQRFVRLPFLRDLVNRLGCWSSRYIANQDKRVVSQQRPKRSALRSDEHLLRGDGAVLAYRRLRDERLAQVASRSTPSRREV</sequence>
<evidence type="ECO:0000256" key="5">
    <source>
        <dbReference type="ARBA" id="ARBA00023014"/>
    </source>
</evidence>
<evidence type="ECO:0000313" key="8">
    <source>
        <dbReference type="Proteomes" id="UP001254165"/>
    </source>
</evidence>
<proteinExistence type="predicted"/>